<sequence>MNREFPSMATDSESGAPARRGLIAGVIGAELERQAHEGAQRVDVDALAEAIDMALAADEPMAADDDEGKRPDELNATNDD</sequence>
<dbReference type="EMBL" id="FQVC01000006">
    <property type="protein sequence ID" value="SHF33912.1"/>
    <property type="molecule type" value="Genomic_DNA"/>
</dbReference>
<accession>A0A1M5AVE9</accession>
<evidence type="ECO:0000256" key="1">
    <source>
        <dbReference type="SAM" id="MobiDB-lite"/>
    </source>
</evidence>
<proteinExistence type="predicted"/>
<evidence type="ECO:0000313" key="3">
    <source>
        <dbReference type="Proteomes" id="UP000184533"/>
    </source>
</evidence>
<dbReference type="Proteomes" id="UP000184533">
    <property type="component" value="Unassembled WGS sequence"/>
</dbReference>
<gene>
    <name evidence="2" type="ORF">SAMN02745223_02404</name>
</gene>
<protein>
    <submittedName>
        <fullName evidence="2">Uncharacterized protein</fullName>
    </submittedName>
</protein>
<dbReference type="AlphaFoldDB" id="A0A1M5AVE9"/>
<evidence type="ECO:0000313" key="2">
    <source>
        <dbReference type="EMBL" id="SHF33912.1"/>
    </source>
</evidence>
<feature type="region of interest" description="Disordered" evidence="1">
    <location>
        <begin position="57"/>
        <end position="80"/>
    </location>
</feature>
<organism evidence="2 3">
    <name type="scientific">Devosia limi DSM 17137</name>
    <dbReference type="NCBI Taxonomy" id="1121477"/>
    <lineage>
        <taxon>Bacteria</taxon>
        <taxon>Pseudomonadati</taxon>
        <taxon>Pseudomonadota</taxon>
        <taxon>Alphaproteobacteria</taxon>
        <taxon>Hyphomicrobiales</taxon>
        <taxon>Devosiaceae</taxon>
        <taxon>Devosia</taxon>
    </lineage>
</organism>
<name>A0A1M5AVE9_9HYPH</name>
<reference evidence="2 3" key="1">
    <citation type="submission" date="2016-11" db="EMBL/GenBank/DDBJ databases">
        <authorList>
            <person name="Jaros S."/>
            <person name="Januszkiewicz K."/>
            <person name="Wedrychowicz H."/>
        </authorList>
    </citation>
    <scope>NUCLEOTIDE SEQUENCE [LARGE SCALE GENOMIC DNA]</scope>
    <source>
        <strain evidence="2 3">DSM 17137</strain>
    </source>
</reference>